<evidence type="ECO:0000256" key="3">
    <source>
        <dbReference type="ARBA" id="ARBA00022777"/>
    </source>
</evidence>
<dbReference type="SUPFAM" id="SSF53613">
    <property type="entry name" value="Ribokinase-like"/>
    <property type="match status" value="1"/>
</dbReference>
<keyword evidence="3" id="KW-0418">Kinase</keyword>
<reference evidence="5 6" key="1">
    <citation type="submission" date="2017-09" db="EMBL/GenBank/DDBJ databases">
        <title>Depth-based differentiation of microbial function through sediment-hosted aquifers and enrichment of novel symbionts in the deep terrestrial subsurface.</title>
        <authorList>
            <person name="Probst A.J."/>
            <person name="Ladd B."/>
            <person name="Jarett J.K."/>
            <person name="Geller-Mcgrath D.E."/>
            <person name="Sieber C.M."/>
            <person name="Emerson J.B."/>
            <person name="Anantharaman K."/>
            <person name="Thomas B.C."/>
            <person name="Malmstrom R."/>
            <person name="Stieglmeier M."/>
            <person name="Klingl A."/>
            <person name="Woyke T."/>
            <person name="Ryan C.M."/>
            <person name="Banfield J.F."/>
        </authorList>
    </citation>
    <scope>NUCLEOTIDE SEQUENCE [LARGE SCALE GENOMIC DNA]</scope>
    <source>
        <strain evidence="5">CG11_big_fil_rev_8_21_14_0_20_36_20</strain>
    </source>
</reference>
<dbReference type="InterPro" id="IPR029056">
    <property type="entry name" value="Ribokinase-like"/>
</dbReference>
<comment type="caution">
    <text evidence="5">The sequence shown here is derived from an EMBL/GenBank/DDBJ whole genome shotgun (WGS) entry which is preliminary data.</text>
</comment>
<accession>A0A2H0NDS0</accession>
<protein>
    <recommendedName>
        <fullName evidence="4">Carbohydrate kinase PfkB domain-containing protein</fullName>
    </recommendedName>
</protein>
<dbReference type="AlphaFoldDB" id="A0A2H0NDS0"/>
<dbReference type="PRINTS" id="PR00990">
    <property type="entry name" value="RIBOKINASE"/>
</dbReference>
<name>A0A2H0NDS0_9BACT</name>
<proteinExistence type="inferred from homology"/>
<evidence type="ECO:0000259" key="4">
    <source>
        <dbReference type="Pfam" id="PF00294"/>
    </source>
</evidence>
<evidence type="ECO:0000256" key="2">
    <source>
        <dbReference type="ARBA" id="ARBA00022679"/>
    </source>
</evidence>
<gene>
    <name evidence="5" type="ORF">COV55_04210</name>
</gene>
<comment type="similarity">
    <text evidence="1">Belongs to the carbohydrate kinase PfkB family.</text>
</comment>
<dbReference type="InterPro" id="IPR002139">
    <property type="entry name" value="Ribo/fructo_kinase"/>
</dbReference>
<evidence type="ECO:0000313" key="6">
    <source>
        <dbReference type="Proteomes" id="UP000230564"/>
    </source>
</evidence>
<dbReference type="GO" id="GO:0016301">
    <property type="term" value="F:kinase activity"/>
    <property type="evidence" value="ECO:0007669"/>
    <property type="project" value="UniProtKB-KW"/>
</dbReference>
<feature type="domain" description="Carbohydrate kinase PfkB" evidence="4">
    <location>
        <begin position="37"/>
        <end position="318"/>
    </location>
</feature>
<dbReference type="Pfam" id="PF00294">
    <property type="entry name" value="PfkB"/>
    <property type="match status" value="1"/>
</dbReference>
<evidence type="ECO:0000313" key="5">
    <source>
        <dbReference type="EMBL" id="PIR06305.1"/>
    </source>
</evidence>
<dbReference type="Gene3D" id="3.40.1190.20">
    <property type="match status" value="1"/>
</dbReference>
<dbReference type="InterPro" id="IPR011611">
    <property type="entry name" value="PfkB_dom"/>
</dbReference>
<dbReference type="Proteomes" id="UP000230564">
    <property type="component" value="Unassembled WGS sequence"/>
</dbReference>
<dbReference type="PANTHER" id="PTHR10584:SF166">
    <property type="entry name" value="RIBOKINASE"/>
    <property type="match status" value="1"/>
</dbReference>
<keyword evidence="2" id="KW-0808">Transferase</keyword>
<dbReference type="PROSITE" id="PS00583">
    <property type="entry name" value="PFKB_KINASES_1"/>
    <property type="match status" value="1"/>
</dbReference>
<organism evidence="5 6">
    <name type="scientific">Candidatus Komeilibacteria bacterium CG11_big_fil_rev_8_21_14_0_20_36_20</name>
    <dbReference type="NCBI Taxonomy" id="1974477"/>
    <lineage>
        <taxon>Bacteria</taxon>
        <taxon>Candidatus Komeiliibacteriota</taxon>
    </lineage>
</organism>
<sequence length="329" mass="37037">MTTNKVTTIGGATRDIMFYTDEALLLDNKEDLLRQKLIAVEYGAKIYSQDVFFTYGGGGANTAVNFASLGIKTQTILSVGDDFVGQNIIKYLKSKKINTNLIQKHPQLKTATSFIVNVGQYKEHVIFVYRGANDALRLNNQLIRKINTPWVYLASPSFKMMGDFKKLFDHCRRKKIKVVWNPGADQLKLGLKKLAKFMKQTVVFDVNRDEALELLVSLKKDKVKNSVNYILKNLHQYGQKLTVVTDGHRGAYIYDGQKIYFRPASKRKGINTTGAGDVFGSSLVAGLIKYHWDLEKALKLAIINSTAVIMKIGAQEGLLTQKDLKKYKL</sequence>
<evidence type="ECO:0000256" key="1">
    <source>
        <dbReference type="ARBA" id="ARBA00010688"/>
    </source>
</evidence>
<dbReference type="EMBL" id="PCWQ01000014">
    <property type="protein sequence ID" value="PIR06305.1"/>
    <property type="molecule type" value="Genomic_DNA"/>
</dbReference>
<dbReference type="GO" id="GO:0006796">
    <property type="term" value="P:phosphate-containing compound metabolic process"/>
    <property type="evidence" value="ECO:0007669"/>
    <property type="project" value="UniProtKB-ARBA"/>
</dbReference>
<dbReference type="InterPro" id="IPR002173">
    <property type="entry name" value="Carboh/pur_kinase_PfkB_CS"/>
</dbReference>
<dbReference type="PANTHER" id="PTHR10584">
    <property type="entry name" value="SUGAR KINASE"/>
    <property type="match status" value="1"/>
</dbReference>